<dbReference type="Proteomes" id="UP000000343">
    <property type="component" value="Chromosome"/>
</dbReference>
<organism evidence="2">
    <name type="scientific">Granulicella tundricola (strain ATCC BAA-1859 / DSM 23138 / MP5ACTX9)</name>
    <dbReference type="NCBI Taxonomy" id="1198114"/>
    <lineage>
        <taxon>Bacteria</taxon>
        <taxon>Pseudomonadati</taxon>
        <taxon>Acidobacteriota</taxon>
        <taxon>Terriglobia</taxon>
        <taxon>Terriglobales</taxon>
        <taxon>Acidobacteriaceae</taxon>
        <taxon>Granulicella</taxon>
    </lineage>
</organism>
<evidence type="ECO:0008006" key="3">
    <source>
        <dbReference type="Google" id="ProtNLM"/>
    </source>
</evidence>
<keyword evidence="2" id="KW-1185">Reference proteome</keyword>
<accession>E8X364</accession>
<dbReference type="OrthoDB" id="116992at2"/>
<sequence length="200" mass="21956">MASNPLPAELAAQAESIVNTLTQTDYQYNGFIDAEAGIYDCDCNQFVACVLEGLAANHYALIPKESKQPLPRAFEYYLYFSGLGTRTGGWRQIMRLADARRGDVLAWELPLVKGQDTGHVVLVGDTPEEIEDGVWSVRVYDSADKPHFEDTREDGTSGVGSGFIRFEVDAEGRPTGFMFSPEATVFEVRPIAIGRAEPLG</sequence>
<dbReference type="PaxDb" id="1198114-AciX9_2250"/>
<dbReference type="KEGG" id="acm:AciX9_2250"/>
<name>E8X364_GRATM</name>
<protein>
    <recommendedName>
        <fullName evidence="3">Peptidase C51 domain-containing protein</fullName>
    </recommendedName>
</protein>
<dbReference type="EMBL" id="CP002480">
    <property type="protein sequence ID" value="ADW69288.1"/>
    <property type="molecule type" value="Genomic_DNA"/>
</dbReference>
<evidence type="ECO:0000313" key="2">
    <source>
        <dbReference type="Proteomes" id="UP000000343"/>
    </source>
</evidence>
<reference evidence="2" key="1">
    <citation type="submission" date="2011-01" db="EMBL/GenBank/DDBJ databases">
        <title>Complete sequence of chromosome of Acidobacterium sp. MP5ACTX9.</title>
        <authorList>
            <consortium name="US DOE Joint Genome Institute"/>
            <person name="Lucas S."/>
            <person name="Copeland A."/>
            <person name="Lapidus A."/>
            <person name="Cheng J.-F."/>
            <person name="Goodwin L."/>
            <person name="Pitluck S."/>
            <person name="Teshima H."/>
            <person name="Detter J.C."/>
            <person name="Han C."/>
            <person name="Tapia R."/>
            <person name="Land M."/>
            <person name="Hauser L."/>
            <person name="Kyrpides N."/>
            <person name="Ivanova N."/>
            <person name="Ovchinnikova G."/>
            <person name="Pagani I."/>
            <person name="Rawat S.R."/>
            <person name="Mannisto M."/>
            <person name="Haggblom M.M."/>
            <person name="Woyke T."/>
        </authorList>
    </citation>
    <scope>NUCLEOTIDE SEQUENCE [LARGE SCALE GENOMIC DNA]</scope>
    <source>
        <strain evidence="2">MP5ACTX9</strain>
    </source>
</reference>
<proteinExistence type="predicted"/>
<dbReference type="STRING" id="1198114.AciX9_2250"/>
<dbReference type="HOGENOM" id="CLU_1364602_0_0_0"/>
<gene>
    <name evidence="1" type="ordered locus">AciX9_2250</name>
</gene>
<dbReference type="RefSeq" id="WP_013580604.1">
    <property type="nucleotide sequence ID" value="NC_015064.1"/>
</dbReference>
<dbReference type="AlphaFoldDB" id="E8X364"/>
<evidence type="ECO:0000313" key="1">
    <source>
        <dbReference type="EMBL" id="ADW69288.1"/>
    </source>
</evidence>